<feature type="non-terminal residue" evidence="2">
    <location>
        <position position="156"/>
    </location>
</feature>
<feature type="transmembrane region" description="Helical" evidence="1">
    <location>
        <begin position="30"/>
        <end position="49"/>
    </location>
</feature>
<name>A0ABN9VD50_9DINO</name>
<reference evidence="2" key="1">
    <citation type="submission" date="2023-10" db="EMBL/GenBank/DDBJ databases">
        <authorList>
            <person name="Chen Y."/>
            <person name="Shah S."/>
            <person name="Dougan E. K."/>
            <person name="Thang M."/>
            <person name="Chan C."/>
        </authorList>
    </citation>
    <scope>NUCLEOTIDE SEQUENCE [LARGE SCALE GENOMIC DNA]</scope>
</reference>
<sequence>MAPSSSHFCWSFYCGGGRFRRRIIRGRAGIVARLVAFTVSLAGFSHTLFVNLHGLVWRLLSGWPSWVLMDKFHGITEVALELDGELRAAAASCAPDGELRAAVERVQRPSKIPRSIWAANLRECLSLVFGGPPSWRWFLPLPGGSGDPLRPRGCDE</sequence>
<comment type="caution">
    <text evidence="2">The sequence shown here is derived from an EMBL/GenBank/DDBJ whole genome shotgun (WGS) entry which is preliminary data.</text>
</comment>
<keyword evidence="3" id="KW-1185">Reference proteome</keyword>
<accession>A0ABN9VD50</accession>
<keyword evidence="1" id="KW-0472">Membrane</keyword>
<protein>
    <submittedName>
        <fullName evidence="2">Uncharacterized protein</fullName>
    </submittedName>
</protein>
<organism evidence="2 3">
    <name type="scientific">Prorocentrum cordatum</name>
    <dbReference type="NCBI Taxonomy" id="2364126"/>
    <lineage>
        <taxon>Eukaryota</taxon>
        <taxon>Sar</taxon>
        <taxon>Alveolata</taxon>
        <taxon>Dinophyceae</taxon>
        <taxon>Prorocentrales</taxon>
        <taxon>Prorocentraceae</taxon>
        <taxon>Prorocentrum</taxon>
    </lineage>
</organism>
<evidence type="ECO:0000313" key="3">
    <source>
        <dbReference type="Proteomes" id="UP001189429"/>
    </source>
</evidence>
<evidence type="ECO:0000313" key="2">
    <source>
        <dbReference type="EMBL" id="CAK0869874.1"/>
    </source>
</evidence>
<gene>
    <name evidence="2" type="ORF">PCOR1329_LOCUS56111</name>
</gene>
<dbReference type="EMBL" id="CAUYUJ010016897">
    <property type="protein sequence ID" value="CAK0869874.1"/>
    <property type="molecule type" value="Genomic_DNA"/>
</dbReference>
<proteinExistence type="predicted"/>
<dbReference type="Proteomes" id="UP001189429">
    <property type="component" value="Unassembled WGS sequence"/>
</dbReference>
<keyword evidence="1" id="KW-0812">Transmembrane</keyword>
<evidence type="ECO:0000256" key="1">
    <source>
        <dbReference type="SAM" id="Phobius"/>
    </source>
</evidence>
<keyword evidence="1" id="KW-1133">Transmembrane helix</keyword>